<reference evidence="2 3" key="1">
    <citation type="submission" date="2020-03" db="EMBL/GenBank/DDBJ databases">
        <title>Salinimicrobium sp. nov, isolated from SCS.</title>
        <authorList>
            <person name="Cao W.R."/>
        </authorList>
    </citation>
    <scope>NUCLEOTIDE SEQUENCE [LARGE SCALE GENOMIC DNA]</scope>
    <source>
        <strain evidence="3">J15B91</strain>
    </source>
</reference>
<dbReference type="EMBL" id="JAAVJR010000011">
    <property type="protein sequence ID" value="NJW54062.1"/>
    <property type="molecule type" value="Genomic_DNA"/>
</dbReference>
<keyword evidence="1" id="KW-0732">Signal</keyword>
<dbReference type="RefSeq" id="WP_168139152.1">
    <property type="nucleotide sequence ID" value="NZ_JAAVJR010000011.1"/>
</dbReference>
<keyword evidence="3" id="KW-1185">Reference proteome</keyword>
<evidence type="ECO:0000313" key="3">
    <source>
        <dbReference type="Proteomes" id="UP000703674"/>
    </source>
</evidence>
<protein>
    <recommendedName>
        <fullName evidence="4">DUF3575 domain-containing protein</fullName>
    </recommendedName>
</protein>
<evidence type="ECO:0000313" key="2">
    <source>
        <dbReference type="EMBL" id="NJW54062.1"/>
    </source>
</evidence>
<proteinExistence type="predicted"/>
<gene>
    <name evidence="2" type="ORF">HC175_14165</name>
</gene>
<organism evidence="2 3">
    <name type="scientific">Salinimicrobium oceani</name>
    <dbReference type="NCBI Taxonomy" id="2722702"/>
    <lineage>
        <taxon>Bacteria</taxon>
        <taxon>Pseudomonadati</taxon>
        <taxon>Bacteroidota</taxon>
        <taxon>Flavobacteriia</taxon>
        <taxon>Flavobacteriales</taxon>
        <taxon>Flavobacteriaceae</taxon>
        <taxon>Salinimicrobium</taxon>
    </lineage>
</organism>
<feature type="signal peptide" evidence="1">
    <location>
        <begin position="1"/>
        <end position="24"/>
    </location>
</feature>
<comment type="caution">
    <text evidence="2">The sequence shown here is derived from an EMBL/GenBank/DDBJ whole genome shotgun (WGS) entry which is preliminary data.</text>
</comment>
<sequence length="178" mass="19823">MKNFKLGLFFFCLINFLSINPVLAQEQVNVTGGIGTPESLNIGLRIQVDQTQYGIAIGTSPGYKNDNFTISGDFYYHFAGRSGQSDLMPWYIKSGLTYMSNEGEWEKRMNLLLVPRLGRDFNLTPQFGVALEAGIMLLLLNKNIAKKERTGAVSGDLDVIGSGFIQPSAGLKFFYRLY</sequence>
<evidence type="ECO:0008006" key="4">
    <source>
        <dbReference type="Google" id="ProtNLM"/>
    </source>
</evidence>
<evidence type="ECO:0000256" key="1">
    <source>
        <dbReference type="SAM" id="SignalP"/>
    </source>
</evidence>
<dbReference type="Proteomes" id="UP000703674">
    <property type="component" value="Unassembled WGS sequence"/>
</dbReference>
<feature type="chain" id="PRO_5045382094" description="DUF3575 domain-containing protein" evidence="1">
    <location>
        <begin position="25"/>
        <end position="178"/>
    </location>
</feature>
<name>A0ABX1D400_9FLAO</name>
<accession>A0ABX1D400</accession>